<evidence type="ECO:0000256" key="1">
    <source>
        <dbReference type="SAM" id="Phobius"/>
    </source>
</evidence>
<protein>
    <submittedName>
        <fullName evidence="2">Uncharacterized protein DUF4258</fullName>
    </submittedName>
</protein>
<dbReference type="AlphaFoldDB" id="A0A495M530"/>
<gene>
    <name evidence="2" type="ORF">CLV94_2688</name>
</gene>
<feature type="transmembrane region" description="Helical" evidence="1">
    <location>
        <begin position="7"/>
        <end position="25"/>
    </location>
</feature>
<name>A0A495M530_9FLAO</name>
<evidence type="ECO:0000313" key="2">
    <source>
        <dbReference type="EMBL" id="RKS20312.1"/>
    </source>
</evidence>
<dbReference type="Proteomes" id="UP000277579">
    <property type="component" value="Unassembled WGS sequence"/>
</dbReference>
<evidence type="ECO:0000313" key="3">
    <source>
        <dbReference type="Proteomes" id="UP000277579"/>
    </source>
</evidence>
<dbReference type="EMBL" id="RBLC01000004">
    <property type="protein sequence ID" value="RKS20312.1"/>
    <property type="molecule type" value="Genomic_DNA"/>
</dbReference>
<keyword evidence="1" id="KW-0472">Membrane</keyword>
<comment type="caution">
    <text evidence="2">The sequence shown here is derived from an EMBL/GenBank/DDBJ whole genome shotgun (WGS) entry which is preliminary data.</text>
</comment>
<dbReference type="OrthoDB" id="1466970at2"/>
<reference evidence="2 3" key="1">
    <citation type="submission" date="2018-10" db="EMBL/GenBank/DDBJ databases">
        <title>Genomic Encyclopedia of Archaeal and Bacterial Type Strains, Phase II (KMG-II): from individual species to whole genera.</title>
        <authorList>
            <person name="Goeker M."/>
        </authorList>
    </citation>
    <scope>NUCLEOTIDE SEQUENCE [LARGE SCALE GENOMIC DNA]</scope>
    <source>
        <strain evidence="2 3">DSM 29537</strain>
    </source>
</reference>
<organism evidence="2 3">
    <name type="scientific">Flavobacterium endophyticum</name>
    <dbReference type="NCBI Taxonomy" id="1540163"/>
    <lineage>
        <taxon>Bacteria</taxon>
        <taxon>Pseudomonadati</taxon>
        <taxon>Bacteroidota</taxon>
        <taxon>Flavobacteriia</taxon>
        <taxon>Flavobacteriales</taxon>
        <taxon>Flavobacteriaceae</taxon>
        <taxon>Flavobacterium</taxon>
    </lineage>
</organism>
<proteinExistence type="predicted"/>
<keyword evidence="3" id="KW-1185">Reference proteome</keyword>
<dbReference type="RefSeq" id="WP_121376984.1">
    <property type="nucleotide sequence ID" value="NZ_RBLC01000004.1"/>
</dbReference>
<keyword evidence="1" id="KW-1133">Transmembrane helix</keyword>
<keyword evidence="1" id="KW-0812">Transmembrane</keyword>
<sequence>MKFSQRLAYYLGGLLLGTIIVVYFLQAKAESRNVNFCYFPNCRVLQDLRSKPMHYSPESEAILKENWVTLQDVKNCMQYGDVDFSISNKPFEHGKIYFIKGKNTKGEPITVSMVNYSDKVILKEIKKD</sequence>
<accession>A0A495M530</accession>